<feature type="domain" description="NmrA-like" evidence="2">
    <location>
        <begin position="43"/>
        <end position="108"/>
    </location>
</feature>
<proteinExistence type="inferred from homology"/>
<reference evidence="3 4" key="1">
    <citation type="journal article" date="2021" name="BMC Genomics">
        <title>Datura genome reveals duplications of psychoactive alkaloid biosynthetic genes and high mutation rate following tissue culture.</title>
        <authorList>
            <person name="Rajewski A."/>
            <person name="Carter-House D."/>
            <person name="Stajich J."/>
            <person name="Litt A."/>
        </authorList>
    </citation>
    <scope>NUCLEOTIDE SEQUENCE [LARGE SCALE GENOMIC DNA]</scope>
    <source>
        <strain evidence="3">AR-01</strain>
    </source>
</reference>
<dbReference type="InterPro" id="IPR036291">
    <property type="entry name" value="NAD(P)-bd_dom_sf"/>
</dbReference>
<dbReference type="InterPro" id="IPR050608">
    <property type="entry name" value="NmrA-type/Isoflavone_red_sf"/>
</dbReference>
<dbReference type="SUPFAM" id="SSF51735">
    <property type="entry name" value="NAD(P)-binding Rossmann-fold domains"/>
    <property type="match status" value="1"/>
</dbReference>
<dbReference type="PANTHER" id="PTHR43349">
    <property type="entry name" value="PINORESINOL REDUCTASE-RELATED"/>
    <property type="match status" value="1"/>
</dbReference>
<evidence type="ECO:0000313" key="4">
    <source>
        <dbReference type="Proteomes" id="UP000823775"/>
    </source>
</evidence>
<dbReference type="PANTHER" id="PTHR43349:SF35">
    <property type="entry name" value="PHENYLCOUMARAN BENZYLIC ETHER REDUCTASE 1"/>
    <property type="match status" value="1"/>
</dbReference>
<evidence type="ECO:0000256" key="1">
    <source>
        <dbReference type="ARBA" id="ARBA00005725"/>
    </source>
</evidence>
<comment type="similarity">
    <text evidence="1">Belongs to the NmrA-type oxidoreductase family. Isoflavone reductase subfamily.</text>
</comment>
<dbReference type="Proteomes" id="UP000823775">
    <property type="component" value="Unassembled WGS sequence"/>
</dbReference>
<dbReference type="Gene3D" id="3.90.25.10">
    <property type="entry name" value="UDP-galactose 4-epimerase, domain 1"/>
    <property type="match status" value="1"/>
</dbReference>
<gene>
    <name evidence="3" type="ORF">HAX54_049997</name>
</gene>
<dbReference type="InterPro" id="IPR008030">
    <property type="entry name" value="NmrA-like"/>
</dbReference>
<protein>
    <recommendedName>
        <fullName evidence="2">NmrA-like domain-containing protein</fullName>
    </recommendedName>
</protein>
<keyword evidence="4" id="KW-1185">Reference proteome</keyword>
<evidence type="ECO:0000313" key="3">
    <source>
        <dbReference type="EMBL" id="MCD7463123.1"/>
    </source>
</evidence>
<evidence type="ECO:0000259" key="2">
    <source>
        <dbReference type="Pfam" id="PF05368"/>
    </source>
</evidence>
<dbReference type="EMBL" id="JACEIK010000866">
    <property type="protein sequence ID" value="MCD7463123.1"/>
    <property type="molecule type" value="Genomic_DNA"/>
</dbReference>
<name>A0ABS8SWB5_DATST</name>
<accession>A0ABS8SWB5</accession>
<comment type="caution">
    <text evidence="3">The sequence shown here is derived from an EMBL/GenBank/DDBJ whole genome shotgun (WGS) entry which is preliminary data.</text>
</comment>
<feature type="non-terminal residue" evidence="3">
    <location>
        <position position="1"/>
    </location>
</feature>
<organism evidence="3 4">
    <name type="scientific">Datura stramonium</name>
    <name type="common">Jimsonweed</name>
    <name type="synonym">Common thornapple</name>
    <dbReference type="NCBI Taxonomy" id="4076"/>
    <lineage>
        <taxon>Eukaryota</taxon>
        <taxon>Viridiplantae</taxon>
        <taxon>Streptophyta</taxon>
        <taxon>Embryophyta</taxon>
        <taxon>Tracheophyta</taxon>
        <taxon>Spermatophyta</taxon>
        <taxon>Magnoliopsida</taxon>
        <taxon>eudicotyledons</taxon>
        <taxon>Gunneridae</taxon>
        <taxon>Pentapetalae</taxon>
        <taxon>asterids</taxon>
        <taxon>lamiids</taxon>
        <taxon>Solanales</taxon>
        <taxon>Solanaceae</taxon>
        <taxon>Solanoideae</taxon>
        <taxon>Datureae</taxon>
        <taxon>Datura</taxon>
    </lineage>
</organism>
<sequence>GDLCDHESLVKAIKQVDVVISTVGHALLADQVKIIAAIKEASNVKPPQNVITLNELTSLWEKKTGKNLERIYVPEEQFLKNIQEASFPLNAALSISHTAFVKGDHTTLKLTHQLE</sequence>
<dbReference type="Pfam" id="PF05368">
    <property type="entry name" value="NmrA"/>
    <property type="match status" value="1"/>
</dbReference>